<dbReference type="GeneID" id="25258656"/>
<evidence type="ECO:0000256" key="9">
    <source>
        <dbReference type="SAM" id="Phobius"/>
    </source>
</evidence>
<keyword evidence="2 9" id="KW-0812">Transmembrane</keyword>
<evidence type="ECO:0000256" key="10">
    <source>
        <dbReference type="SAM" id="SignalP"/>
    </source>
</evidence>
<protein>
    <recommendedName>
        <fullName evidence="11">G-protein coupled receptors family 3 profile domain-containing protein</fullName>
    </recommendedName>
</protein>
<keyword evidence="13" id="KW-1185">Reference proteome</keyword>
<dbReference type="Gene3D" id="3.40.50.2300">
    <property type="match status" value="4"/>
</dbReference>
<feature type="chain" id="PRO_5001942081" description="G-protein coupled receptors family 3 profile domain-containing protein" evidence="10">
    <location>
        <begin position="19"/>
        <end position="991"/>
    </location>
</feature>
<dbReference type="RefSeq" id="XP_013238908.1">
    <property type="nucleotide sequence ID" value="XM_013383454.1"/>
</dbReference>
<dbReference type="InterPro" id="IPR001828">
    <property type="entry name" value="ANF_lig-bd_rcpt"/>
</dbReference>
<dbReference type="PRINTS" id="PR01176">
    <property type="entry name" value="GABABRECEPTR"/>
</dbReference>
<feature type="signal peptide" evidence="10">
    <location>
        <begin position="1"/>
        <end position="18"/>
    </location>
</feature>
<sequence>MGPVLWLLFFSFIPGLLCEVSTIPNLKLSTENVLFPLPFKCYPYPEDPSSLTEPYYSLCLKFSPLATGFFRPTYIPVIPKGTPPNSPLNCSTQFNTIFPELNFTLSFVIPQSVSALTLAGLFPMTDIKTGEPFENGIQLAEAMRCAVKNINSDQDILPHTRLNFQVWDTHGRASSAINSAYLAMQANVTAFVGLTTYEEVFSVAPLINPSLLSITSGVASSTFLVDKVLFPTFYRTVPGDKFAALSMINLFYSLGWNQFAVVYGNDFVGSSGLDAINSALEETSKYGYNPYLLCEATLSPTEISSTSDDVEVFIECMKTTKVRAIILCANPFDAASVITKIVNAGPSVFTDETIFFAPFSWGGSETSIKTLSELSNGTITPEIMYGSYSLEPRAFSQATVKECLAEQSPMSNFDIGFLRYWQKNFQCTLKGSPIFSIEKYFDSLSESDLTSLYSIFSSKSDISLKYSTNSSAIKNISSLLANVSNDFGPNLAPYTFLLNKIYMFTSVEDPKTKNLSVCQDVDNRDPINALCSCPTTDILVSNKELNPYVNYIYDATYVVALAYNQLIAPCGTSYPCDLPYFTNSELLAAFNDTYFEGLTGTVSWIGHERNSSDISFYQFCENGNKYLVGLSNFSGVYLFKDELCFRTPFIPMSVVIPEVANFSSTIGIIMSLLFVVWILICIFLILFFYLKKDTEPVVSAGLGFLMFLLFGSILISLSAILWTLDSTSFLCIVKIIVLIVGFSMMFGAISGKLFRSFEVYCSLKEYRQGLDPCALLIFSGMTLAVNIFFLAIIFLVSGTPVPSLNRESPSSLFFYIACQCTRDPNLQKIISIVQLAVNLTFILAALIISISITLQPSPHSENTSIVAALLDLFIVSLTLVIIYFNTETITGTIQSQYIIRSVGTIYLLVFTLSILIIPKLLAIARGKPAGDSGEYGGLTPSIGPGETDNQFSLDSSTMPDTFLASLSSSNIVRNRRNRDRGSNVEFITRNC</sequence>
<dbReference type="GO" id="GO:0007214">
    <property type="term" value="P:gamma-aminobutyric acid signaling pathway"/>
    <property type="evidence" value="ECO:0007669"/>
    <property type="project" value="TreeGrafter"/>
</dbReference>
<dbReference type="HOGENOM" id="CLU_301489_0_0_1"/>
<evidence type="ECO:0000256" key="3">
    <source>
        <dbReference type="ARBA" id="ARBA00022989"/>
    </source>
</evidence>
<evidence type="ECO:0000313" key="13">
    <source>
        <dbReference type="Proteomes" id="UP000029725"/>
    </source>
</evidence>
<evidence type="ECO:0000259" key="11">
    <source>
        <dbReference type="PROSITE" id="PS50259"/>
    </source>
</evidence>
<name>A0A098VXL2_9MICR</name>
<dbReference type="EMBL" id="JMKJ01000077">
    <property type="protein sequence ID" value="KGG52481.1"/>
    <property type="molecule type" value="Genomic_DNA"/>
</dbReference>
<keyword evidence="5 9" id="KW-0472">Membrane</keyword>
<dbReference type="InterPro" id="IPR017978">
    <property type="entry name" value="GPCR_3_C"/>
</dbReference>
<feature type="transmembrane region" description="Helical" evidence="9">
    <location>
        <begin position="775"/>
        <end position="796"/>
    </location>
</feature>
<proteinExistence type="predicted"/>
<feature type="domain" description="G-protein coupled receptors family 3 profile" evidence="11">
    <location>
        <begin position="666"/>
        <end position="923"/>
    </location>
</feature>
<feature type="transmembrane region" description="Helical" evidence="9">
    <location>
        <begin position="727"/>
        <end position="754"/>
    </location>
</feature>
<keyword evidence="7" id="KW-0325">Glycoprotein</keyword>
<feature type="transmembrane region" description="Helical" evidence="9">
    <location>
        <begin position="832"/>
        <end position="854"/>
    </location>
</feature>
<dbReference type="InterPro" id="IPR002455">
    <property type="entry name" value="GPCR3_GABA-B"/>
</dbReference>
<dbReference type="OrthoDB" id="2148698at2759"/>
<feature type="transmembrane region" description="Helical" evidence="9">
    <location>
        <begin position="866"/>
        <end position="885"/>
    </location>
</feature>
<comment type="caution">
    <text evidence="12">The sequence shown here is derived from an EMBL/GenBank/DDBJ whole genome shotgun (WGS) entry which is preliminary data.</text>
</comment>
<evidence type="ECO:0000256" key="6">
    <source>
        <dbReference type="ARBA" id="ARBA00023170"/>
    </source>
</evidence>
<dbReference type="PROSITE" id="PS50259">
    <property type="entry name" value="G_PROTEIN_RECEP_F3_4"/>
    <property type="match status" value="1"/>
</dbReference>
<keyword evidence="4" id="KW-0297">G-protein coupled receptor</keyword>
<evidence type="ECO:0000256" key="1">
    <source>
        <dbReference type="ARBA" id="ARBA00004141"/>
    </source>
</evidence>
<dbReference type="InterPro" id="IPR028082">
    <property type="entry name" value="Peripla_BP_I"/>
</dbReference>
<dbReference type="Pfam" id="PF00003">
    <property type="entry name" value="7tm_3"/>
    <property type="match status" value="1"/>
</dbReference>
<keyword evidence="10" id="KW-0732">Signal</keyword>
<evidence type="ECO:0000313" key="12">
    <source>
        <dbReference type="EMBL" id="KGG52481.1"/>
    </source>
</evidence>
<dbReference type="Proteomes" id="UP000029725">
    <property type="component" value="Unassembled WGS sequence"/>
</dbReference>
<feature type="transmembrane region" description="Helical" evidence="9">
    <location>
        <begin position="697"/>
        <end position="721"/>
    </location>
</feature>
<reference evidence="12 13" key="1">
    <citation type="submission" date="2014-04" db="EMBL/GenBank/DDBJ databases">
        <title>A new species of microsporidia sheds light on the evolution of extreme parasitism.</title>
        <authorList>
            <person name="Haag K.L."/>
            <person name="James T.Y."/>
            <person name="Larsson R."/>
            <person name="Schaer T.M."/>
            <person name="Refardt D."/>
            <person name="Pombert J.-F."/>
            <person name="Ebert D."/>
        </authorList>
    </citation>
    <scope>NUCLEOTIDE SEQUENCE [LARGE SCALE GENOMIC DNA]</scope>
    <source>
        <strain evidence="12 13">UGP3</strain>
        <tissue evidence="12">Spores</tissue>
    </source>
</reference>
<dbReference type="PANTHER" id="PTHR10519">
    <property type="entry name" value="GABA-B RECEPTOR"/>
    <property type="match status" value="1"/>
</dbReference>
<keyword evidence="3 9" id="KW-1133">Transmembrane helix</keyword>
<evidence type="ECO:0000256" key="8">
    <source>
        <dbReference type="ARBA" id="ARBA00023224"/>
    </source>
</evidence>
<keyword evidence="6" id="KW-0675">Receptor</keyword>
<evidence type="ECO:0000256" key="7">
    <source>
        <dbReference type="ARBA" id="ARBA00023180"/>
    </source>
</evidence>
<gene>
    <name evidence="12" type="ORF">DI09_16p350</name>
</gene>
<dbReference type="AlphaFoldDB" id="A0A098VXL2"/>
<keyword evidence="8" id="KW-0807">Transducer</keyword>
<feature type="transmembrane region" description="Helical" evidence="9">
    <location>
        <begin position="897"/>
        <end position="917"/>
    </location>
</feature>
<feature type="transmembrane region" description="Helical" evidence="9">
    <location>
        <begin position="666"/>
        <end position="690"/>
    </location>
</feature>
<evidence type="ECO:0000256" key="2">
    <source>
        <dbReference type="ARBA" id="ARBA00022692"/>
    </source>
</evidence>
<comment type="subcellular location">
    <subcellularLocation>
        <location evidence="1">Membrane</location>
        <topology evidence="1">Multi-pass membrane protein</topology>
    </subcellularLocation>
</comment>
<dbReference type="VEuPathDB" id="MicrosporidiaDB:DI09_16p350"/>
<dbReference type="GO" id="GO:0004965">
    <property type="term" value="F:G protein-coupled GABA receptor activity"/>
    <property type="evidence" value="ECO:0007669"/>
    <property type="project" value="InterPro"/>
</dbReference>
<evidence type="ECO:0000256" key="4">
    <source>
        <dbReference type="ARBA" id="ARBA00023040"/>
    </source>
</evidence>
<evidence type="ECO:0000256" key="5">
    <source>
        <dbReference type="ARBA" id="ARBA00023136"/>
    </source>
</evidence>
<organism evidence="12 13">
    <name type="scientific">Mitosporidium daphniae</name>
    <dbReference type="NCBI Taxonomy" id="1485682"/>
    <lineage>
        <taxon>Eukaryota</taxon>
        <taxon>Fungi</taxon>
        <taxon>Fungi incertae sedis</taxon>
        <taxon>Microsporidia</taxon>
        <taxon>Mitosporidium</taxon>
    </lineage>
</organism>
<accession>A0A098VXL2</accession>
<dbReference type="PANTHER" id="PTHR10519:SF20">
    <property type="entry name" value="G-PROTEIN COUPLED RECEPTOR 156-RELATED"/>
    <property type="match status" value="1"/>
</dbReference>
<dbReference type="Pfam" id="PF01094">
    <property type="entry name" value="ANF_receptor"/>
    <property type="match status" value="1"/>
</dbReference>
<dbReference type="GO" id="GO:0038039">
    <property type="term" value="C:G protein-coupled receptor heterodimeric complex"/>
    <property type="evidence" value="ECO:0007669"/>
    <property type="project" value="TreeGrafter"/>
</dbReference>
<dbReference type="SUPFAM" id="SSF53822">
    <property type="entry name" value="Periplasmic binding protein-like I"/>
    <property type="match status" value="2"/>
</dbReference>